<name>A0A8E2AZF0_9PSEU</name>
<dbReference type="EMBL" id="JACJHR010000003">
    <property type="protein sequence ID" value="MBB2498165.1"/>
    <property type="molecule type" value="Genomic_DNA"/>
</dbReference>
<dbReference type="Proteomes" id="UP000550260">
    <property type="component" value="Unassembled WGS sequence"/>
</dbReference>
<dbReference type="Gene3D" id="3.40.50.1820">
    <property type="entry name" value="alpha/beta hydrolase"/>
    <property type="match status" value="1"/>
</dbReference>
<dbReference type="GO" id="GO:0016787">
    <property type="term" value="F:hydrolase activity"/>
    <property type="evidence" value="ECO:0007669"/>
    <property type="project" value="UniProtKB-KW"/>
</dbReference>
<organism evidence="1 2">
    <name type="scientific">Amycolatopsis echigonensis</name>
    <dbReference type="NCBI Taxonomy" id="2576905"/>
    <lineage>
        <taxon>Bacteria</taxon>
        <taxon>Bacillati</taxon>
        <taxon>Actinomycetota</taxon>
        <taxon>Actinomycetes</taxon>
        <taxon>Pseudonocardiales</taxon>
        <taxon>Pseudonocardiaceae</taxon>
        <taxon>Amycolatopsis</taxon>
    </lineage>
</organism>
<dbReference type="AlphaFoldDB" id="A0A8E2AZF0"/>
<accession>A0A8E2AZF0</accession>
<keyword evidence="1" id="KW-0378">Hydrolase</keyword>
<comment type="caution">
    <text evidence="1">The sequence shown here is derived from an EMBL/GenBank/DDBJ whole genome shotgun (WGS) entry which is preliminary data.</text>
</comment>
<dbReference type="InterPro" id="IPR029058">
    <property type="entry name" value="AB_hydrolase_fold"/>
</dbReference>
<protein>
    <submittedName>
        <fullName evidence="1">Alpha/beta hydrolase</fullName>
    </submittedName>
</protein>
<sequence length="251" mass="24773">MTSAIRLPAAVLLPGTGSDEVFVRSVFGGPLAALGVPMITPAPSPGAGLAEGFLAELDRLADRYGTLLVGGISFGAHLAAEWAVANPGRCGGLLAALPAWNGESAQAPAAVAATVTADLVASSGVEGALAQAAGGSPGWLAEELGRAWRRHGAGLEAGLRVAAGRAAPTVEALRGVGVPAGVGGCVDDPVHPVSVAREWARALPRGVCGETSLEAVGQDRETLGRVTVLAFLRALGGFGSSPGGDIAPGRA</sequence>
<dbReference type="RefSeq" id="WP_183122910.1">
    <property type="nucleotide sequence ID" value="NZ_JACJHR010000003.1"/>
</dbReference>
<reference evidence="1 2" key="1">
    <citation type="submission" date="2020-08" db="EMBL/GenBank/DDBJ databases">
        <title>Amycolatopsis echigonensis JCM 21831.</title>
        <authorList>
            <person name="Tedsree N."/>
            <person name="Kuncharoen N."/>
            <person name="Likhitwitayawuid K."/>
            <person name="Tanasupawat S."/>
        </authorList>
    </citation>
    <scope>NUCLEOTIDE SEQUENCE [LARGE SCALE GENOMIC DNA]</scope>
    <source>
        <strain evidence="1 2">JCM 21831</strain>
    </source>
</reference>
<proteinExistence type="predicted"/>
<dbReference type="SUPFAM" id="SSF53474">
    <property type="entry name" value="alpha/beta-Hydrolases"/>
    <property type="match status" value="1"/>
</dbReference>
<evidence type="ECO:0000313" key="1">
    <source>
        <dbReference type="EMBL" id="MBB2498165.1"/>
    </source>
</evidence>
<evidence type="ECO:0000313" key="2">
    <source>
        <dbReference type="Proteomes" id="UP000550260"/>
    </source>
</evidence>
<gene>
    <name evidence="1" type="ORF">H5411_03305</name>
</gene>